<accession>A0A1S8YQS2</accession>
<evidence type="ECO:0000313" key="2">
    <source>
        <dbReference type="Proteomes" id="UP000190667"/>
    </source>
</evidence>
<dbReference type="STRING" id="1926881.BTJ39_04300"/>
<evidence type="ECO:0008006" key="3">
    <source>
        <dbReference type="Google" id="ProtNLM"/>
    </source>
</evidence>
<dbReference type="PANTHER" id="PTHR38453:SF1">
    <property type="entry name" value="CYTOPLASMIC PROTEIN"/>
    <property type="match status" value="1"/>
</dbReference>
<dbReference type="Proteomes" id="UP000190667">
    <property type="component" value="Unassembled WGS sequence"/>
</dbReference>
<dbReference type="InterPro" id="IPR007423">
    <property type="entry name" value="Sel_put"/>
</dbReference>
<comment type="caution">
    <text evidence="1">The sequence shown here is derived from an EMBL/GenBank/DDBJ whole genome shotgun (WGS) entry which is preliminary data.</text>
</comment>
<name>A0A1S8YQS2_9GAMM</name>
<dbReference type="EMBL" id="MRUL01000002">
    <property type="protein sequence ID" value="OON41195.1"/>
    <property type="molecule type" value="Genomic_DNA"/>
</dbReference>
<dbReference type="RefSeq" id="WP_078001442.1">
    <property type="nucleotide sequence ID" value="NZ_MRUL01000002.1"/>
</dbReference>
<dbReference type="OrthoDB" id="9814284at2"/>
<gene>
    <name evidence="1" type="ORF">BTJ39_04300</name>
</gene>
<reference evidence="1 2" key="1">
    <citation type="submission" date="2016-12" db="EMBL/GenBank/DDBJ databases">
        <title>Izhakiella australiana sp. nov. of genus Izhakiella isolated from Australian desert.</title>
        <authorList>
            <person name="Ji M."/>
        </authorList>
    </citation>
    <scope>NUCLEOTIDE SEQUENCE [LARGE SCALE GENOMIC DNA]</scope>
    <source>
        <strain evidence="1 2">D4N98</strain>
    </source>
</reference>
<dbReference type="AlphaFoldDB" id="A0A1S8YQS2"/>
<protein>
    <recommendedName>
        <fullName evidence="3">Selenoprotein</fullName>
    </recommendedName>
</protein>
<keyword evidence="2" id="KW-1185">Reference proteome</keyword>
<proteinExistence type="predicted"/>
<organism evidence="1 2">
    <name type="scientific">Izhakiella australiensis</name>
    <dbReference type="NCBI Taxonomy" id="1926881"/>
    <lineage>
        <taxon>Bacteria</taxon>
        <taxon>Pseudomonadati</taxon>
        <taxon>Pseudomonadota</taxon>
        <taxon>Gammaproteobacteria</taxon>
        <taxon>Enterobacterales</taxon>
        <taxon>Erwiniaceae</taxon>
        <taxon>Izhakiella</taxon>
    </lineage>
</organism>
<evidence type="ECO:0000313" key="1">
    <source>
        <dbReference type="EMBL" id="OON41195.1"/>
    </source>
</evidence>
<dbReference type="Pfam" id="PF04328">
    <property type="entry name" value="Sel_put"/>
    <property type="match status" value="1"/>
</dbReference>
<sequence>MFNAAKAWVRPATPGRFKTFTPLNAADIKPQTGWRLLLSRLMQSFRLMVGVRDYQTYLQHMQRMHPEKTPMTAREFYRYCVDARFPTKPGSPGRCPC</sequence>
<dbReference type="PANTHER" id="PTHR38453">
    <property type="entry name" value="CYTOPLASMIC PROTEIN-RELATED"/>
    <property type="match status" value="1"/>
</dbReference>